<evidence type="ECO:0000313" key="2">
    <source>
        <dbReference type="Proteomes" id="UP001162992"/>
    </source>
</evidence>
<keyword evidence="2" id="KW-1185">Reference proteome</keyword>
<gene>
    <name evidence="1" type="ORF">O6H91_01G166100</name>
</gene>
<evidence type="ECO:0000313" key="1">
    <source>
        <dbReference type="EMBL" id="KAJ7571543.1"/>
    </source>
</evidence>
<sequence>MESSPALRVLLTFLLKTMIVACMGIAQLHPTDLAALKELRSHLHDLPGSFFFATWDFQREPCNDFMGVVCESFLGDNRISILNLGIGYAGTPGLMGSLSPSVRNLTFLTQLTLSPGKVTGEIPATLGELKLLNFIGISNNLLTGDIPASLGSLINLQVLDLSNNLLTGSIPQQVGRLPGLIAMTLSHNKLTGPIPNFTAGILQHLDLGGNTLSGELPSISNSLQYLSLDGNKLSGTLDRLASLRNLTFVDLSFNYFTGNVPIDLLQLHMSALFLQRNLLSGDAQPSRPVWIKTVDLSYNRLSGELSPFFAWAQNLYINNNNLSGMVPQKFLESLLEGSLQMLYLQHNYFTGFQINPDEVLPPESSFCIQYNCMLPPVQSTCPAKCGKIISRPVQQCHDHIAGRIG</sequence>
<comment type="caution">
    <text evidence="1">The sequence shown here is derived from an EMBL/GenBank/DDBJ whole genome shotgun (WGS) entry which is preliminary data.</text>
</comment>
<proteinExistence type="predicted"/>
<protein>
    <submittedName>
        <fullName evidence="1">Uncharacterized protein</fullName>
    </submittedName>
</protein>
<dbReference type="Proteomes" id="UP001162992">
    <property type="component" value="Chromosome 1"/>
</dbReference>
<name>A0ACC2EYE4_DIPCM</name>
<accession>A0ACC2EYE4</accession>
<reference evidence="2" key="1">
    <citation type="journal article" date="2024" name="Proc. Natl. Acad. Sci. U.S.A.">
        <title>Extraordinary preservation of gene collinearity over three hundred million years revealed in homosporous lycophytes.</title>
        <authorList>
            <person name="Li C."/>
            <person name="Wickell D."/>
            <person name="Kuo L.Y."/>
            <person name="Chen X."/>
            <person name="Nie B."/>
            <person name="Liao X."/>
            <person name="Peng D."/>
            <person name="Ji J."/>
            <person name="Jenkins J."/>
            <person name="Williams M."/>
            <person name="Shu S."/>
            <person name="Plott C."/>
            <person name="Barry K."/>
            <person name="Rajasekar S."/>
            <person name="Grimwood J."/>
            <person name="Han X."/>
            <person name="Sun S."/>
            <person name="Hou Z."/>
            <person name="He W."/>
            <person name="Dai G."/>
            <person name="Sun C."/>
            <person name="Schmutz J."/>
            <person name="Leebens-Mack J.H."/>
            <person name="Li F.W."/>
            <person name="Wang L."/>
        </authorList>
    </citation>
    <scope>NUCLEOTIDE SEQUENCE [LARGE SCALE GENOMIC DNA]</scope>
    <source>
        <strain evidence="2">cv. PW_Plant_1</strain>
    </source>
</reference>
<organism evidence="1 2">
    <name type="scientific">Diphasiastrum complanatum</name>
    <name type="common">Issler's clubmoss</name>
    <name type="synonym">Lycopodium complanatum</name>
    <dbReference type="NCBI Taxonomy" id="34168"/>
    <lineage>
        <taxon>Eukaryota</taxon>
        <taxon>Viridiplantae</taxon>
        <taxon>Streptophyta</taxon>
        <taxon>Embryophyta</taxon>
        <taxon>Tracheophyta</taxon>
        <taxon>Lycopodiopsida</taxon>
        <taxon>Lycopodiales</taxon>
        <taxon>Lycopodiaceae</taxon>
        <taxon>Lycopodioideae</taxon>
        <taxon>Diphasiastrum</taxon>
    </lineage>
</organism>
<dbReference type="EMBL" id="CM055092">
    <property type="protein sequence ID" value="KAJ7571543.1"/>
    <property type="molecule type" value="Genomic_DNA"/>
</dbReference>